<keyword evidence="3" id="KW-0677">Repeat</keyword>
<keyword evidence="4 6" id="KW-0408">Iron</keyword>
<evidence type="ECO:0000256" key="4">
    <source>
        <dbReference type="ARBA" id="ARBA00023004"/>
    </source>
</evidence>
<dbReference type="Pfam" id="PF02754">
    <property type="entry name" value="CCG"/>
    <property type="match status" value="2"/>
</dbReference>
<evidence type="ECO:0000313" key="8">
    <source>
        <dbReference type="EMBL" id="ATW26290.1"/>
    </source>
</evidence>
<keyword evidence="5 6" id="KW-0411">Iron-sulfur</keyword>
<dbReference type="PROSITE" id="PS00198">
    <property type="entry name" value="4FE4S_FER_1"/>
    <property type="match status" value="1"/>
</dbReference>
<keyword evidence="9" id="KW-1185">Reference proteome</keyword>
<evidence type="ECO:0000256" key="2">
    <source>
        <dbReference type="ARBA" id="ARBA00022723"/>
    </source>
</evidence>
<dbReference type="InterPro" id="IPR009051">
    <property type="entry name" value="Helical_ferredxn"/>
</dbReference>
<dbReference type="InterPro" id="IPR012257">
    <property type="entry name" value="Glc_ox_4Fe-4S"/>
</dbReference>
<dbReference type="GO" id="GO:0046872">
    <property type="term" value="F:metal ion binding"/>
    <property type="evidence" value="ECO:0007669"/>
    <property type="project" value="UniProtKB-UniRule"/>
</dbReference>
<organism evidence="8 9">
    <name type="scientific">Formimonas warabiya</name>
    <dbReference type="NCBI Taxonomy" id="1761012"/>
    <lineage>
        <taxon>Bacteria</taxon>
        <taxon>Bacillati</taxon>
        <taxon>Bacillota</taxon>
        <taxon>Clostridia</taxon>
        <taxon>Eubacteriales</taxon>
        <taxon>Peptococcaceae</taxon>
        <taxon>Candidatus Formimonas</taxon>
    </lineage>
</organism>
<evidence type="ECO:0000259" key="7">
    <source>
        <dbReference type="PROSITE" id="PS51379"/>
    </source>
</evidence>
<dbReference type="PROSITE" id="PS51379">
    <property type="entry name" value="4FE4S_FER_2"/>
    <property type="match status" value="1"/>
</dbReference>
<evidence type="ECO:0000256" key="1">
    <source>
        <dbReference type="ARBA" id="ARBA00022485"/>
    </source>
</evidence>
<evidence type="ECO:0000256" key="3">
    <source>
        <dbReference type="ARBA" id="ARBA00022737"/>
    </source>
</evidence>
<dbReference type="PIRSF" id="PIRSF000139">
    <property type="entry name" value="Glc_ox_4Fe-4S"/>
    <property type="match status" value="1"/>
</dbReference>
<dbReference type="EMBL" id="CP017634">
    <property type="protein sequence ID" value="ATW26290.1"/>
    <property type="molecule type" value="Genomic_DNA"/>
</dbReference>
<dbReference type="GO" id="GO:0051539">
    <property type="term" value="F:4 iron, 4 sulfur cluster binding"/>
    <property type="evidence" value="ECO:0007669"/>
    <property type="project" value="UniProtKB-UniRule"/>
</dbReference>
<comment type="cofactor">
    <cofactor evidence="6">
        <name>[4Fe-4S] cluster</name>
        <dbReference type="ChEBI" id="CHEBI:49883"/>
    </cofactor>
    <text evidence="6">Binds 2 [4Fe-4S] clusters.</text>
</comment>
<evidence type="ECO:0000256" key="6">
    <source>
        <dbReference type="PIRNR" id="PIRNR000139"/>
    </source>
</evidence>
<gene>
    <name evidence="8" type="ORF">DCMF_17345</name>
</gene>
<evidence type="ECO:0000256" key="5">
    <source>
        <dbReference type="ARBA" id="ARBA00023014"/>
    </source>
</evidence>
<dbReference type="InterPro" id="IPR017900">
    <property type="entry name" value="4Fe4S_Fe_S_CS"/>
</dbReference>
<dbReference type="InterPro" id="IPR017896">
    <property type="entry name" value="4Fe4S_Fe-S-bd"/>
</dbReference>
<dbReference type="OrthoDB" id="9794954at2"/>
<dbReference type="RefSeq" id="WP_148135586.1">
    <property type="nucleotide sequence ID" value="NZ_CP017634.1"/>
</dbReference>
<comment type="catalytic activity">
    <reaction evidence="6">
        <text>glycolate + A = glyoxylate + AH2</text>
        <dbReference type="Rhea" id="RHEA:21264"/>
        <dbReference type="ChEBI" id="CHEBI:13193"/>
        <dbReference type="ChEBI" id="CHEBI:17499"/>
        <dbReference type="ChEBI" id="CHEBI:29805"/>
        <dbReference type="ChEBI" id="CHEBI:36655"/>
        <dbReference type="EC" id="1.1.99.14"/>
    </reaction>
</comment>
<dbReference type="Pfam" id="PF13183">
    <property type="entry name" value="Fer4_8"/>
    <property type="match status" value="1"/>
</dbReference>
<feature type="domain" description="4Fe-4S ferredoxin-type" evidence="7">
    <location>
        <begin position="4"/>
        <end position="34"/>
    </location>
</feature>
<reference evidence="8 9" key="1">
    <citation type="submission" date="2016-10" db="EMBL/GenBank/DDBJ databases">
        <title>Complete Genome Sequence of Peptococcaceae strain DCMF.</title>
        <authorList>
            <person name="Edwards R.J."/>
            <person name="Holland S.I."/>
            <person name="Deshpande N.P."/>
            <person name="Wong Y.K."/>
            <person name="Ertan H."/>
            <person name="Manefield M."/>
            <person name="Russell T.L."/>
            <person name="Lee M.J."/>
        </authorList>
    </citation>
    <scope>NUCLEOTIDE SEQUENCE [LARGE SCALE GENOMIC DNA]</scope>
    <source>
        <strain evidence="8 9">DCMF</strain>
    </source>
</reference>
<dbReference type="InterPro" id="IPR004017">
    <property type="entry name" value="Cys_rich_dom"/>
</dbReference>
<evidence type="ECO:0000313" key="9">
    <source>
        <dbReference type="Proteomes" id="UP000323521"/>
    </source>
</evidence>
<comment type="catalytic activity">
    <reaction evidence="6">
        <text>(R)-lactate + A = pyruvate + AH2</text>
        <dbReference type="Rhea" id="RHEA:15089"/>
        <dbReference type="ChEBI" id="CHEBI:13193"/>
        <dbReference type="ChEBI" id="CHEBI:15361"/>
        <dbReference type="ChEBI" id="CHEBI:16004"/>
        <dbReference type="ChEBI" id="CHEBI:17499"/>
    </reaction>
</comment>
<dbReference type="GO" id="GO:0019154">
    <property type="term" value="F:glycolate dehydrogenase activity"/>
    <property type="evidence" value="ECO:0007669"/>
    <property type="project" value="UniProtKB-EC"/>
</dbReference>
<keyword evidence="2 6" id="KW-0479">Metal-binding</keyword>
<protein>
    <recommendedName>
        <fullName evidence="6">Glycolate oxidase iron-sulfur subunit</fullName>
        <ecNumber evidence="6">1.1.99.14</ecNumber>
    </recommendedName>
</protein>
<dbReference type="Gene3D" id="1.10.1060.10">
    <property type="entry name" value="Alpha-helical ferredoxin"/>
    <property type="match status" value="1"/>
</dbReference>
<comment type="function">
    <text evidence="6">Component of a complex that catalyzes the oxidation of glycolate to glyoxylate.</text>
</comment>
<name>A0A3G1KV59_FORW1</name>
<dbReference type="AlphaFoldDB" id="A0A3G1KV59"/>
<dbReference type="PANTHER" id="PTHR32479:SF17">
    <property type="entry name" value="GLYCOLATE OXIDASE IRON-SULFUR SUBUNIT"/>
    <property type="match status" value="1"/>
</dbReference>
<dbReference type="PANTHER" id="PTHR32479">
    <property type="entry name" value="GLYCOLATE OXIDASE IRON-SULFUR SUBUNIT"/>
    <property type="match status" value="1"/>
</dbReference>
<keyword evidence="6" id="KW-0813">Transport</keyword>
<sequence>MNNLESLAEALAKCSKCGDCQAVCPIYRETKKEGSVARGRNALLRFAMEEEIPFNGDFKETLYECLLCGRCAENCSAGVPTPDILLAARENLAQKDLPWGQKLIFHHLIPFPKRLMLTNRLLKIYQNTGLRYLLKKSGLIGVLGPLAKSEDVIPGIPPTFRDAQARLKENPLQPTCRVGYFLGCGTNLLKPAQGIAAVNTLRQMGCRVEIPEVFCCGLPAVTYGQGEAARELARRNMDLLQKGNYDYIVSDCASCTSMVQDYQKLFPPQDPYAATAKQMAAKIVDYAQLLLKLDPWKSLSGDGQKVTYHVPCHLARDLKAGEEPKEVLKKITGIKYVELPEADVCCGAGGSYFVTHPELAESILSRKMEQIRTTGANQVVTSCPVCLMQLEHGARIFHVPVKARHLAEIVQEAWRLY</sequence>
<dbReference type="KEGG" id="fwa:DCMF_17345"/>
<dbReference type="EC" id="1.1.99.14" evidence="6"/>
<dbReference type="Proteomes" id="UP000323521">
    <property type="component" value="Chromosome"/>
</dbReference>
<dbReference type="SUPFAM" id="SSF46548">
    <property type="entry name" value="alpha-helical ferredoxin"/>
    <property type="match status" value="1"/>
</dbReference>
<keyword evidence="1 6" id="KW-0004">4Fe-4S</keyword>
<accession>A0A3G1KV59</accession>
<proteinExistence type="predicted"/>
<keyword evidence="6" id="KW-0249">Electron transport</keyword>